<keyword evidence="1" id="KW-1133">Transmembrane helix</keyword>
<gene>
    <name evidence="2" type="ORF">PFISCL1PPCAC_13751</name>
</gene>
<sequence length="173" mass="19179">MPTRELLSRIYLVCFAIMIPLFATVKDILPLPAFSALLETTVREMYLLSVEERVLVYGGSLFPRPANGNRSFAYYTFFGIGLTFVVSYVIVLFCVSRILRTMKVQTANSVTRSLRNLTMQRRFVSMLMLEATVPFFFLGVAVGVFTLAGLAGVELGLYALIMSVSVAAVPPVK</sequence>
<feature type="transmembrane region" description="Helical" evidence="1">
    <location>
        <begin position="123"/>
        <end position="149"/>
    </location>
</feature>
<organism evidence="2 3">
    <name type="scientific">Pristionchus fissidentatus</name>
    <dbReference type="NCBI Taxonomy" id="1538716"/>
    <lineage>
        <taxon>Eukaryota</taxon>
        <taxon>Metazoa</taxon>
        <taxon>Ecdysozoa</taxon>
        <taxon>Nematoda</taxon>
        <taxon>Chromadorea</taxon>
        <taxon>Rhabditida</taxon>
        <taxon>Rhabditina</taxon>
        <taxon>Diplogasteromorpha</taxon>
        <taxon>Diplogasteroidea</taxon>
        <taxon>Neodiplogasteridae</taxon>
        <taxon>Pristionchus</taxon>
    </lineage>
</organism>
<feature type="transmembrane region" description="Helical" evidence="1">
    <location>
        <begin position="7"/>
        <end position="25"/>
    </location>
</feature>
<dbReference type="Proteomes" id="UP001432322">
    <property type="component" value="Unassembled WGS sequence"/>
</dbReference>
<keyword evidence="1" id="KW-0812">Transmembrane</keyword>
<feature type="non-terminal residue" evidence="2">
    <location>
        <position position="173"/>
    </location>
</feature>
<keyword evidence="3" id="KW-1185">Reference proteome</keyword>
<evidence type="ECO:0000313" key="2">
    <source>
        <dbReference type="EMBL" id="GMT22454.1"/>
    </source>
</evidence>
<name>A0AAV5VVP4_9BILA</name>
<feature type="transmembrane region" description="Helical" evidence="1">
    <location>
        <begin position="155"/>
        <end position="172"/>
    </location>
</feature>
<dbReference type="EMBL" id="BTSY01000004">
    <property type="protein sequence ID" value="GMT22454.1"/>
    <property type="molecule type" value="Genomic_DNA"/>
</dbReference>
<keyword evidence="1" id="KW-0472">Membrane</keyword>
<evidence type="ECO:0000256" key="1">
    <source>
        <dbReference type="SAM" id="Phobius"/>
    </source>
</evidence>
<evidence type="ECO:0000313" key="3">
    <source>
        <dbReference type="Proteomes" id="UP001432322"/>
    </source>
</evidence>
<dbReference type="PANTHER" id="PTHR22943">
    <property type="entry name" value="7-TRANSMEMBRANE DOMAIN RECEPTOR C.ELEGANS"/>
    <property type="match status" value="1"/>
</dbReference>
<protein>
    <recommendedName>
        <fullName evidence="4">G protein-coupled receptor</fullName>
    </recommendedName>
</protein>
<accession>A0AAV5VVP4</accession>
<dbReference type="AlphaFoldDB" id="A0AAV5VVP4"/>
<comment type="caution">
    <text evidence="2">The sequence shown here is derived from an EMBL/GenBank/DDBJ whole genome shotgun (WGS) entry which is preliminary data.</text>
</comment>
<dbReference type="Pfam" id="PF10326">
    <property type="entry name" value="7TM_GPCR_Str"/>
    <property type="match status" value="1"/>
</dbReference>
<dbReference type="InterPro" id="IPR019428">
    <property type="entry name" value="7TM_GPCR_serpentine_rcpt_Str"/>
</dbReference>
<evidence type="ECO:0008006" key="4">
    <source>
        <dbReference type="Google" id="ProtNLM"/>
    </source>
</evidence>
<dbReference type="PANTHER" id="PTHR22943:SF248">
    <property type="entry name" value="SEVEN TM RECEPTOR"/>
    <property type="match status" value="1"/>
</dbReference>
<proteinExistence type="predicted"/>
<feature type="transmembrane region" description="Helical" evidence="1">
    <location>
        <begin position="72"/>
        <end position="95"/>
    </location>
</feature>
<reference evidence="2" key="1">
    <citation type="submission" date="2023-10" db="EMBL/GenBank/DDBJ databases">
        <title>Genome assembly of Pristionchus species.</title>
        <authorList>
            <person name="Yoshida K."/>
            <person name="Sommer R.J."/>
        </authorList>
    </citation>
    <scope>NUCLEOTIDE SEQUENCE</scope>
    <source>
        <strain evidence="2">RS5133</strain>
    </source>
</reference>